<dbReference type="EMBL" id="SSHM01000001">
    <property type="protein sequence ID" value="THC79451.1"/>
    <property type="molecule type" value="Genomic_DNA"/>
</dbReference>
<feature type="domain" description="MacB-like periplasmic core" evidence="9">
    <location>
        <begin position="21"/>
        <end position="221"/>
    </location>
</feature>
<evidence type="ECO:0000313" key="13">
    <source>
        <dbReference type="Proteomes" id="UP000552935"/>
    </source>
</evidence>
<feature type="domain" description="ABC3 transporter permease C-terminal" evidence="8">
    <location>
        <begin position="272"/>
        <end position="383"/>
    </location>
</feature>
<evidence type="ECO:0000313" key="12">
    <source>
        <dbReference type="Proteomes" id="UP000307517"/>
    </source>
</evidence>
<keyword evidence="3 7" id="KW-0812">Transmembrane</keyword>
<proteinExistence type="inferred from homology"/>
<dbReference type="RefSeq" id="WP_015764703.1">
    <property type="nucleotide sequence ID" value="NZ_CABFNI010000018.1"/>
</dbReference>
<evidence type="ECO:0000256" key="6">
    <source>
        <dbReference type="ARBA" id="ARBA00038076"/>
    </source>
</evidence>
<evidence type="ECO:0000256" key="2">
    <source>
        <dbReference type="ARBA" id="ARBA00022475"/>
    </source>
</evidence>
<dbReference type="GO" id="GO:0005886">
    <property type="term" value="C:plasma membrane"/>
    <property type="evidence" value="ECO:0007669"/>
    <property type="project" value="UniProtKB-SubCell"/>
</dbReference>
<dbReference type="EMBL" id="JACCKI010000008">
    <property type="protein sequence ID" value="NZA05502.1"/>
    <property type="molecule type" value="Genomic_DNA"/>
</dbReference>
<evidence type="ECO:0000313" key="11">
    <source>
        <dbReference type="EMBL" id="THC79451.1"/>
    </source>
</evidence>
<feature type="transmembrane region" description="Helical" evidence="7">
    <location>
        <begin position="357"/>
        <end position="379"/>
    </location>
</feature>
<dbReference type="InterPro" id="IPR050250">
    <property type="entry name" value="Macrolide_Exporter_MacB"/>
</dbReference>
<keyword evidence="4 7" id="KW-1133">Transmembrane helix</keyword>
<gene>
    <name evidence="11" type="ORF">E6L36_02930</name>
    <name evidence="10" type="ORF">H0N82_10475</name>
</gene>
<evidence type="ECO:0000256" key="4">
    <source>
        <dbReference type="ARBA" id="ARBA00022989"/>
    </source>
</evidence>
<evidence type="ECO:0000259" key="8">
    <source>
        <dbReference type="Pfam" id="PF02687"/>
    </source>
</evidence>
<name>A0A508Z1Z3_LACRH</name>
<comment type="caution">
    <text evidence="10">The sequence shown here is derived from an EMBL/GenBank/DDBJ whole genome shotgun (WGS) entry which is preliminary data.</text>
</comment>
<feature type="transmembrane region" description="Helical" evidence="7">
    <location>
        <begin position="316"/>
        <end position="337"/>
    </location>
</feature>
<feature type="transmembrane region" description="Helical" evidence="7">
    <location>
        <begin position="268"/>
        <end position="292"/>
    </location>
</feature>
<evidence type="ECO:0000256" key="7">
    <source>
        <dbReference type="SAM" id="Phobius"/>
    </source>
</evidence>
<reference evidence="11 12" key="1">
    <citation type="submission" date="2019-04" db="EMBL/GenBank/DDBJ databases">
        <title>Genome Announcement to Ensure Probiotic Safety of Lactobacillus rhamnosus UBLR-58.</title>
        <authorList>
            <person name="Sulthana A."/>
            <person name="Lakshmi S.G."/>
            <person name="Madempudi R.S."/>
        </authorList>
    </citation>
    <scope>NUCLEOTIDE SEQUENCE [LARGE SCALE GENOMIC DNA]</scope>
    <source>
        <strain evidence="11 12">UBLR-58</strain>
    </source>
</reference>
<accession>A0A508Z1Z3</accession>
<keyword evidence="5 7" id="KW-0472">Membrane</keyword>
<evidence type="ECO:0000256" key="3">
    <source>
        <dbReference type="ARBA" id="ARBA00022692"/>
    </source>
</evidence>
<protein>
    <submittedName>
        <fullName evidence="10">ABC transporter permease</fullName>
    </submittedName>
</protein>
<dbReference type="PANTHER" id="PTHR30572:SF4">
    <property type="entry name" value="ABC TRANSPORTER PERMEASE YTRF"/>
    <property type="match status" value="1"/>
</dbReference>
<feature type="transmembrane region" description="Helical" evidence="7">
    <location>
        <begin position="21"/>
        <end position="42"/>
    </location>
</feature>
<sequence length="389" mass="42616">MKIKFLLKELVNSLCANKRQTLLTMGSLMIGIMSILLVLGLGNGVQDSISRQIADVTGGEKGFIVSFISKQDGYGFTEKDQERLEGLTSVKKVSLKNDATVNDAILKFNGTGKHEQITYDQISEKTLSTTKDISLIAGRKLTSLTKNGVRTIAIKKELASKLMHAGNILGKQVSVNGTNYDIASIYEGVVETPDVLMSRQAYLMTRGLKDQSNRIKVTYRSSRLRTERAVMNYLNKYGDNSSMGRYQLLNVQQIVSQLNRNTSLATDLIAGVAGISLIVAGFGIMGSTYSSIAERKNEIGLRRAFGAKRKDIRNQFMAEGLLMTITASIISVVLVKAASLMLGRSLGIPIIITWNNMLVAVLIPNIIGMIFTFFPAMSASKKNVLDLLR</sequence>
<evidence type="ECO:0000313" key="10">
    <source>
        <dbReference type="EMBL" id="NZA05502.1"/>
    </source>
</evidence>
<dbReference type="PANTHER" id="PTHR30572">
    <property type="entry name" value="MEMBRANE COMPONENT OF TRANSPORTER-RELATED"/>
    <property type="match status" value="1"/>
</dbReference>
<comment type="subcellular location">
    <subcellularLocation>
        <location evidence="1">Cell membrane</location>
        <topology evidence="1">Multi-pass membrane protein</topology>
    </subcellularLocation>
</comment>
<dbReference type="Pfam" id="PF02687">
    <property type="entry name" value="FtsX"/>
    <property type="match status" value="1"/>
</dbReference>
<dbReference type="InterPro" id="IPR003838">
    <property type="entry name" value="ABC3_permease_C"/>
</dbReference>
<reference evidence="10 13" key="2">
    <citation type="submission" date="2020-07" db="EMBL/GenBank/DDBJ databases">
        <title>Organ Donor 1.</title>
        <authorList>
            <person name="Marsh A.J."/>
            <person name="Azcarate-Peril M.A."/>
        </authorList>
    </citation>
    <scope>NUCLEOTIDE SEQUENCE [LARGE SCALE GENOMIC DNA]</scope>
    <source>
        <strain evidence="10 13">AMC0712</strain>
    </source>
</reference>
<dbReference type="Proteomes" id="UP000552935">
    <property type="component" value="Unassembled WGS sequence"/>
</dbReference>
<dbReference type="AlphaFoldDB" id="A0A508Z1Z3"/>
<dbReference type="Pfam" id="PF12704">
    <property type="entry name" value="MacB_PCD"/>
    <property type="match status" value="1"/>
</dbReference>
<dbReference type="Proteomes" id="UP000307517">
    <property type="component" value="Unassembled WGS sequence"/>
</dbReference>
<dbReference type="InterPro" id="IPR025857">
    <property type="entry name" value="MacB_PCD"/>
</dbReference>
<evidence type="ECO:0000256" key="5">
    <source>
        <dbReference type="ARBA" id="ARBA00023136"/>
    </source>
</evidence>
<evidence type="ECO:0000259" key="9">
    <source>
        <dbReference type="Pfam" id="PF12704"/>
    </source>
</evidence>
<keyword evidence="2" id="KW-1003">Cell membrane</keyword>
<dbReference type="GO" id="GO:0022857">
    <property type="term" value="F:transmembrane transporter activity"/>
    <property type="evidence" value="ECO:0007669"/>
    <property type="project" value="TreeGrafter"/>
</dbReference>
<evidence type="ECO:0000256" key="1">
    <source>
        <dbReference type="ARBA" id="ARBA00004651"/>
    </source>
</evidence>
<comment type="similarity">
    <text evidence="6">Belongs to the ABC-4 integral membrane protein family.</text>
</comment>
<organism evidence="10 13">
    <name type="scientific">Lacticaseibacillus rhamnosus</name>
    <name type="common">Lactobacillus rhamnosus</name>
    <dbReference type="NCBI Taxonomy" id="47715"/>
    <lineage>
        <taxon>Bacteria</taxon>
        <taxon>Bacillati</taxon>
        <taxon>Bacillota</taxon>
        <taxon>Bacilli</taxon>
        <taxon>Lactobacillales</taxon>
        <taxon>Lactobacillaceae</taxon>
        <taxon>Lacticaseibacillus</taxon>
    </lineage>
</organism>